<dbReference type="GO" id="GO:0006355">
    <property type="term" value="P:regulation of DNA-templated transcription"/>
    <property type="evidence" value="ECO:0007669"/>
    <property type="project" value="InterPro"/>
</dbReference>
<dbReference type="GO" id="GO:0000160">
    <property type="term" value="P:phosphorelay signal transduction system"/>
    <property type="evidence" value="ECO:0007669"/>
    <property type="project" value="InterPro"/>
</dbReference>
<dbReference type="Pfam" id="PF00072">
    <property type="entry name" value="Response_reg"/>
    <property type="match status" value="1"/>
</dbReference>
<dbReference type="PRINTS" id="PR00038">
    <property type="entry name" value="HTHLUXR"/>
</dbReference>
<feature type="domain" description="HTH luxR-type" evidence="4">
    <location>
        <begin position="148"/>
        <end position="213"/>
    </location>
</feature>
<proteinExistence type="predicted"/>
<dbReference type="Gene3D" id="3.40.50.2300">
    <property type="match status" value="1"/>
</dbReference>
<dbReference type="PANTHER" id="PTHR43214:SF43">
    <property type="entry name" value="TWO-COMPONENT RESPONSE REGULATOR"/>
    <property type="match status" value="1"/>
</dbReference>
<dbReference type="CDD" id="cd06170">
    <property type="entry name" value="LuxR_C_like"/>
    <property type="match status" value="1"/>
</dbReference>
<organism evidence="6 7">
    <name type="scientific">Adhaeribacter arboris</name>
    <dbReference type="NCBI Taxonomy" id="2072846"/>
    <lineage>
        <taxon>Bacteria</taxon>
        <taxon>Pseudomonadati</taxon>
        <taxon>Bacteroidota</taxon>
        <taxon>Cytophagia</taxon>
        <taxon>Cytophagales</taxon>
        <taxon>Hymenobacteraceae</taxon>
        <taxon>Adhaeribacter</taxon>
    </lineage>
</organism>
<dbReference type="InterPro" id="IPR000792">
    <property type="entry name" value="Tscrpt_reg_LuxR_C"/>
</dbReference>
<accession>A0A2T2YCS8</accession>
<dbReference type="RefSeq" id="WP_106927850.1">
    <property type="nucleotide sequence ID" value="NZ_PYFT01000001.1"/>
</dbReference>
<evidence type="ECO:0000256" key="1">
    <source>
        <dbReference type="ARBA" id="ARBA00022553"/>
    </source>
</evidence>
<keyword evidence="1 3" id="KW-0597">Phosphoprotein</keyword>
<dbReference type="PROSITE" id="PS50110">
    <property type="entry name" value="RESPONSE_REGULATORY"/>
    <property type="match status" value="1"/>
</dbReference>
<dbReference type="InterPro" id="IPR016032">
    <property type="entry name" value="Sig_transdc_resp-reg_C-effctor"/>
</dbReference>
<dbReference type="Pfam" id="PF00196">
    <property type="entry name" value="GerE"/>
    <property type="match status" value="1"/>
</dbReference>
<dbReference type="SMART" id="SM00448">
    <property type="entry name" value="REC"/>
    <property type="match status" value="1"/>
</dbReference>
<evidence type="ECO:0000313" key="6">
    <source>
        <dbReference type="EMBL" id="PSR53331.1"/>
    </source>
</evidence>
<dbReference type="InterPro" id="IPR001789">
    <property type="entry name" value="Sig_transdc_resp-reg_receiver"/>
</dbReference>
<dbReference type="SUPFAM" id="SSF46894">
    <property type="entry name" value="C-terminal effector domain of the bipartite response regulators"/>
    <property type="match status" value="1"/>
</dbReference>
<feature type="domain" description="Response regulatory" evidence="5">
    <location>
        <begin position="3"/>
        <end position="119"/>
    </location>
</feature>
<dbReference type="InterPro" id="IPR011006">
    <property type="entry name" value="CheY-like_superfamily"/>
</dbReference>
<reference evidence="6 7" key="1">
    <citation type="submission" date="2018-03" db="EMBL/GenBank/DDBJ databases">
        <title>Adhaeribacter sp. HMF7605 Genome sequencing and assembly.</title>
        <authorList>
            <person name="Kang H."/>
            <person name="Kang J."/>
            <person name="Cha I."/>
            <person name="Kim H."/>
            <person name="Joh K."/>
        </authorList>
    </citation>
    <scope>NUCLEOTIDE SEQUENCE [LARGE SCALE GENOMIC DNA]</scope>
    <source>
        <strain evidence="6 7">HMF7605</strain>
    </source>
</reference>
<evidence type="ECO:0000259" key="4">
    <source>
        <dbReference type="PROSITE" id="PS50043"/>
    </source>
</evidence>
<dbReference type="EMBL" id="PYFT01000001">
    <property type="protein sequence ID" value="PSR53331.1"/>
    <property type="molecule type" value="Genomic_DNA"/>
</dbReference>
<name>A0A2T2YCS8_9BACT</name>
<gene>
    <name evidence="6" type="ORF">AHMF7605_07210</name>
</gene>
<dbReference type="InterPro" id="IPR058245">
    <property type="entry name" value="NreC/VraR/RcsB-like_REC"/>
</dbReference>
<dbReference type="PANTHER" id="PTHR43214">
    <property type="entry name" value="TWO-COMPONENT RESPONSE REGULATOR"/>
    <property type="match status" value="1"/>
</dbReference>
<keyword evidence="7" id="KW-1185">Reference proteome</keyword>
<dbReference type="CDD" id="cd17535">
    <property type="entry name" value="REC_NarL-like"/>
    <property type="match status" value="1"/>
</dbReference>
<dbReference type="InterPro" id="IPR039420">
    <property type="entry name" value="WalR-like"/>
</dbReference>
<dbReference type="PROSITE" id="PS50043">
    <property type="entry name" value="HTH_LUXR_2"/>
    <property type="match status" value="1"/>
</dbReference>
<protein>
    <submittedName>
        <fullName evidence="6">DNA-binding response regulator</fullName>
    </submittedName>
</protein>
<comment type="caution">
    <text evidence="6">The sequence shown here is derived from an EMBL/GenBank/DDBJ whole genome shotgun (WGS) entry which is preliminary data.</text>
</comment>
<evidence type="ECO:0000259" key="5">
    <source>
        <dbReference type="PROSITE" id="PS50110"/>
    </source>
</evidence>
<evidence type="ECO:0000256" key="3">
    <source>
        <dbReference type="PROSITE-ProRule" id="PRU00169"/>
    </source>
</evidence>
<dbReference type="SUPFAM" id="SSF52172">
    <property type="entry name" value="CheY-like"/>
    <property type="match status" value="1"/>
</dbReference>
<dbReference type="GO" id="GO:0003677">
    <property type="term" value="F:DNA binding"/>
    <property type="evidence" value="ECO:0007669"/>
    <property type="project" value="UniProtKB-KW"/>
</dbReference>
<evidence type="ECO:0000313" key="7">
    <source>
        <dbReference type="Proteomes" id="UP000240357"/>
    </source>
</evidence>
<evidence type="ECO:0000256" key="2">
    <source>
        <dbReference type="ARBA" id="ARBA00023125"/>
    </source>
</evidence>
<feature type="modified residue" description="4-aspartylphosphate" evidence="3">
    <location>
        <position position="54"/>
    </location>
</feature>
<dbReference type="AlphaFoldDB" id="A0A2T2YCS8"/>
<keyword evidence="2 6" id="KW-0238">DNA-binding</keyword>
<dbReference type="Proteomes" id="UP000240357">
    <property type="component" value="Unassembled WGS sequence"/>
</dbReference>
<dbReference type="SMART" id="SM00421">
    <property type="entry name" value="HTH_LUXR"/>
    <property type="match status" value="1"/>
</dbReference>
<dbReference type="OrthoDB" id="9797341at2"/>
<sequence>MIKILLVDDHKIIRDGIQSLLKDEATIQVVGEASNGLEMVDFIPNNPVDVILMDLNMPLMDGFEGTKYIRENYPNIKILVLSMLDHENYISKVLDLGASGYILKNTGREEMVYAITTVAAGNQFICTEIALNLLKRVQSTATKTEANGSRQHGDLSKREIEVLRLIAEGFTNAEIADKLFTSKRTIESHRQHLIEKTQAKNTAALVKFALEKGIID</sequence>